<evidence type="ECO:0000313" key="2">
    <source>
        <dbReference type="Proteomes" id="UP000325030"/>
    </source>
</evidence>
<reference evidence="2" key="1">
    <citation type="submission" date="2018-09" db="EMBL/GenBank/DDBJ databases">
        <title>Complete Genome Sequencing of Sulfolobus sp. JCM 16834.</title>
        <authorList>
            <person name="Kato S."/>
            <person name="Itoh T."/>
            <person name="Ohkuma M."/>
        </authorList>
    </citation>
    <scope>NUCLEOTIDE SEQUENCE [LARGE SCALE GENOMIC DNA]</scope>
    <source>
        <strain evidence="2">IC-007</strain>
    </source>
</reference>
<gene>
    <name evidence="1" type="ORF">IC007_2455</name>
</gene>
<evidence type="ECO:0000313" key="1">
    <source>
        <dbReference type="EMBL" id="BBG27900.1"/>
    </source>
</evidence>
<dbReference type="EMBL" id="AP018930">
    <property type="protein sequence ID" value="BBG27900.1"/>
    <property type="molecule type" value="Genomic_DNA"/>
</dbReference>
<sequence>MRPLDVEFHPLPVSVLARWSWEAGSPVRKGGVSSLYSVK</sequence>
<organism evidence="1 2">
    <name type="scientific">Sulfuracidifex tepidarius</name>
    <dbReference type="NCBI Taxonomy" id="1294262"/>
    <lineage>
        <taxon>Archaea</taxon>
        <taxon>Thermoproteota</taxon>
        <taxon>Thermoprotei</taxon>
        <taxon>Sulfolobales</taxon>
        <taxon>Sulfolobaceae</taxon>
        <taxon>Sulfuracidifex</taxon>
    </lineage>
</organism>
<dbReference type="AlphaFoldDB" id="A0A510E744"/>
<accession>A0A510E744</accession>
<name>A0A510E744_9CREN</name>
<protein>
    <submittedName>
        <fullName evidence="1">Uncharacterized protein</fullName>
    </submittedName>
</protein>
<dbReference type="Proteomes" id="UP000325030">
    <property type="component" value="Chromosome"/>
</dbReference>
<proteinExistence type="predicted"/>